<dbReference type="Proteomes" id="UP000018719">
    <property type="component" value="Unassembled WGS sequence"/>
</dbReference>
<name>V6H8A7_9LEPT</name>
<organism evidence="1 2">
    <name type="scientific">Leptospira inadai serovar Lyme str. 10</name>
    <dbReference type="NCBI Taxonomy" id="1049790"/>
    <lineage>
        <taxon>Bacteria</taxon>
        <taxon>Pseudomonadati</taxon>
        <taxon>Spirochaetota</taxon>
        <taxon>Spirochaetia</taxon>
        <taxon>Leptospirales</taxon>
        <taxon>Leptospiraceae</taxon>
        <taxon>Leptospira</taxon>
    </lineage>
</organism>
<gene>
    <name evidence="1" type="ORF">LEP1GSC047_1317</name>
</gene>
<dbReference type="STRING" id="1049790.LEP1GSC047_1317"/>
<accession>V6H8A7</accession>
<protein>
    <submittedName>
        <fullName evidence="1">Uncharacterized protein</fullName>
    </submittedName>
</protein>
<dbReference type="AlphaFoldDB" id="V6H8A7"/>
<dbReference type="EMBL" id="AHMM02000025">
    <property type="protein sequence ID" value="EQA34912.1"/>
    <property type="molecule type" value="Genomic_DNA"/>
</dbReference>
<evidence type="ECO:0000313" key="1">
    <source>
        <dbReference type="EMBL" id="EQA34912.1"/>
    </source>
</evidence>
<reference evidence="1 2" key="1">
    <citation type="submission" date="2013-05" db="EMBL/GenBank/DDBJ databases">
        <authorList>
            <person name="Harkins D.M."/>
            <person name="Durkin A.S."/>
            <person name="Brinkac L.M."/>
            <person name="Haft D.H."/>
            <person name="Selengut J.D."/>
            <person name="Sanka R."/>
            <person name="DePew J."/>
            <person name="Purushe J."/>
            <person name="Hartskeerl R.A."/>
            <person name="Ahmed A."/>
            <person name="van der Linden H."/>
            <person name="Goris M.G.A."/>
            <person name="Vinetz J.M."/>
            <person name="Sutton G.G."/>
            <person name="Nierman W.C."/>
            <person name="Fouts D.E."/>
        </authorList>
    </citation>
    <scope>NUCLEOTIDE SEQUENCE [LARGE SCALE GENOMIC DNA]</scope>
    <source>
        <strain evidence="1 2">10</strain>
    </source>
</reference>
<proteinExistence type="predicted"/>
<comment type="caution">
    <text evidence="1">The sequence shown here is derived from an EMBL/GenBank/DDBJ whole genome shotgun (WGS) entry which is preliminary data.</text>
</comment>
<evidence type="ECO:0000313" key="2">
    <source>
        <dbReference type="Proteomes" id="UP000018719"/>
    </source>
</evidence>
<sequence length="52" mass="6006">MGLFAMCCQKDPLGTQVRLAVLKTEAHKTPAKRDRAEKFGEFRLIRYKTGFF</sequence>